<evidence type="ECO:0000259" key="3">
    <source>
        <dbReference type="PROSITE" id="PS50893"/>
    </source>
</evidence>
<dbReference type="InterPro" id="IPR003593">
    <property type="entry name" value="AAA+_ATPase"/>
</dbReference>
<dbReference type="InterPro" id="IPR017871">
    <property type="entry name" value="ABC_transporter-like_CS"/>
</dbReference>
<dbReference type="GO" id="GO:0005524">
    <property type="term" value="F:ATP binding"/>
    <property type="evidence" value="ECO:0007669"/>
    <property type="project" value="UniProtKB-KW"/>
</dbReference>
<dbReference type="AlphaFoldDB" id="A0A9D1V9T9"/>
<dbReference type="GO" id="GO:0005886">
    <property type="term" value="C:plasma membrane"/>
    <property type="evidence" value="ECO:0007669"/>
    <property type="project" value="TreeGrafter"/>
</dbReference>
<evidence type="ECO:0000313" key="5">
    <source>
        <dbReference type="Proteomes" id="UP000823964"/>
    </source>
</evidence>
<keyword evidence="2 4" id="KW-0067">ATP-binding</keyword>
<dbReference type="InterPro" id="IPR015854">
    <property type="entry name" value="ABC_transpr_LolD-like"/>
</dbReference>
<dbReference type="EMBL" id="DXFQ01000018">
    <property type="protein sequence ID" value="HIX19216.1"/>
    <property type="molecule type" value="Genomic_DNA"/>
</dbReference>
<dbReference type="PROSITE" id="PS00211">
    <property type="entry name" value="ABC_TRANSPORTER_1"/>
    <property type="match status" value="1"/>
</dbReference>
<gene>
    <name evidence="4" type="ORF">H9862_01270</name>
</gene>
<organism evidence="4 5">
    <name type="scientific">Candidatus Akkermansia intestinigallinarum</name>
    <dbReference type="NCBI Taxonomy" id="2838431"/>
    <lineage>
        <taxon>Bacteria</taxon>
        <taxon>Pseudomonadati</taxon>
        <taxon>Verrucomicrobiota</taxon>
        <taxon>Verrucomicrobiia</taxon>
        <taxon>Verrucomicrobiales</taxon>
        <taxon>Akkermansiaceae</taxon>
        <taxon>Akkermansia</taxon>
    </lineage>
</organism>
<dbReference type="GO" id="GO:0022857">
    <property type="term" value="F:transmembrane transporter activity"/>
    <property type="evidence" value="ECO:0007669"/>
    <property type="project" value="TreeGrafter"/>
</dbReference>
<dbReference type="InterPro" id="IPR027417">
    <property type="entry name" value="P-loop_NTPase"/>
</dbReference>
<dbReference type="InterPro" id="IPR003439">
    <property type="entry name" value="ABC_transporter-like_ATP-bd"/>
</dbReference>
<proteinExistence type="predicted"/>
<dbReference type="SMART" id="SM00382">
    <property type="entry name" value="AAA"/>
    <property type="match status" value="1"/>
</dbReference>
<dbReference type="PANTHER" id="PTHR24220">
    <property type="entry name" value="IMPORT ATP-BINDING PROTEIN"/>
    <property type="match status" value="1"/>
</dbReference>
<dbReference type="PANTHER" id="PTHR24220:SF659">
    <property type="entry name" value="TRANSPORTER, PUTATIVE-RELATED"/>
    <property type="match status" value="1"/>
</dbReference>
<name>A0A9D1V9T9_9BACT</name>
<sequence>MPPTARQNELSEAELRCEHLRFSYDRRQPVFDDFNYRFTRGITILKGYSGSGKTTLLKLLAGYLKPESGRIITPSGCRVTSRRYRRREVSYMFQGINLLPLMSVERNLHLAAEMAMIPRREWEPRCRSLIEQLGLGEYRKRRADKLSGGQMQRAALARTLMKNAPIVLLDEPTSGLDDENTRIIRRLVMQDAAERICIISTHDSRLFDLGHDILDFDSPVSC</sequence>
<dbReference type="Gene3D" id="3.40.50.300">
    <property type="entry name" value="P-loop containing nucleotide triphosphate hydrolases"/>
    <property type="match status" value="1"/>
</dbReference>
<dbReference type="PROSITE" id="PS50893">
    <property type="entry name" value="ABC_TRANSPORTER_2"/>
    <property type="match status" value="1"/>
</dbReference>
<evidence type="ECO:0000313" key="4">
    <source>
        <dbReference type="EMBL" id="HIX19216.1"/>
    </source>
</evidence>
<evidence type="ECO:0000256" key="1">
    <source>
        <dbReference type="ARBA" id="ARBA00022741"/>
    </source>
</evidence>
<dbReference type="Pfam" id="PF00005">
    <property type="entry name" value="ABC_tran"/>
    <property type="match status" value="1"/>
</dbReference>
<protein>
    <submittedName>
        <fullName evidence="4">ATP-binding cassette domain-containing protein</fullName>
    </submittedName>
</protein>
<keyword evidence="1" id="KW-0547">Nucleotide-binding</keyword>
<dbReference type="Proteomes" id="UP000823964">
    <property type="component" value="Unassembled WGS sequence"/>
</dbReference>
<comment type="caution">
    <text evidence="4">The sequence shown here is derived from an EMBL/GenBank/DDBJ whole genome shotgun (WGS) entry which is preliminary data.</text>
</comment>
<dbReference type="GO" id="GO:0016887">
    <property type="term" value="F:ATP hydrolysis activity"/>
    <property type="evidence" value="ECO:0007669"/>
    <property type="project" value="InterPro"/>
</dbReference>
<reference evidence="4" key="2">
    <citation type="submission" date="2021-04" db="EMBL/GenBank/DDBJ databases">
        <authorList>
            <person name="Gilroy R."/>
        </authorList>
    </citation>
    <scope>NUCLEOTIDE SEQUENCE</scope>
    <source>
        <strain evidence="4">14975</strain>
    </source>
</reference>
<accession>A0A9D1V9T9</accession>
<feature type="domain" description="ABC transporter" evidence="3">
    <location>
        <begin position="15"/>
        <end position="222"/>
    </location>
</feature>
<evidence type="ECO:0000256" key="2">
    <source>
        <dbReference type="ARBA" id="ARBA00022840"/>
    </source>
</evidence>
<dbReference type="SUPFAM" id="SSF52540">
    <property type="entry name" value="P-loop containing nucleoside triphosphate hydrolases"/>
    <property type="match status" value="1"/>
</dbReference>
<reference evidence="4" key="1">
    <citation type="journal article" date="2021" name="PeerJ">
        <title>Extensive microbial diversity within the chicken gut microbiome revealed by metagenomics and culture.</title>
        <authorList>
            <person name="Gilroy R."/>
            <person name="Ravi A."/>
            <person name="Getino M."/>
            <person name="Pursley I."/>
            <person name="Horton D.L."/>
            <person name="Alikhan N.F."/>
            <person name="Baker D."/>
            <person name="Gharbi K."/>
            <person name="Hall N."/>
            <person name="Watson M."/>
            <person name="Adriaenssens E.M."/>
            <person name="Foster-Nyarko E."/>
            <person name="Jarju S."/>
            <person name="Secka A."/>
            <person name="Antonio M."/>
            <person name="Oren A."/>
            <person name="Chaudhuri R.R."/>
            <person name="La Ragione R."/>
            <person name="Hildebrand F."/>
            <person name="Pallen M.J."/>
        </authorList>
    </citation>
    <scope>NUCLEOTIDE SEQUENCE</scope>
    <source>
        <strain evidence="4">14975</strain>
    </source>
</reference>